<name>A0A0C2MUB9_THEKT</name>
<evidence type="ECO:0000313" key="2">
    <source>
        <dbReference type="Proteomes" id="UP000031668"/>
    </source>
</evidence>
<accession>A0A0C2MUB9</accession>
<dbReference type="EMBL" id="JWZT01003098">
    <property type="protein sequence ID" value="KII67755.1"/>
    <property type="molecule type" value="Genomic_DNA"/>
</dbReference>
<keyword evidence="2" id="KW-1185">Reference proteome</keyword>
<sequence>MLDDAPYLDEELSDSYSKSEIFLMPPFEKKLIHIKQWFSIQRHLKWINHLASHFSPKLHCAFRRRTLTNQKRLHVMVKEKMFQFLMVAVSNQIRLFGKMEDLLGPARSTNALSAESDANPSAEVAAIRSKLETSLAVEERLSRMEDAITRMSMPGTGPLKQANPP</sequence>
<dbReference type="Proteomes" id="UP000031668">
    <property type="component" value="Unassembled WGS sequence"/>
</dbReference>
<gene>
    <name evidence="1" type="ORF">RF11_12611</name>
</gene>
<protein>
    <submittedName>
        <fullName evidence="1">Uncharacterized protein</fullName>
    </submittedName>
</protein>
<dbReference type="AlphaFoldDB" id="A0A0C2MUB9"/>
<reference evidence="1 2" key="1">
    <citation type="journal article" date="2014" name="Genome Biol. Evol.">
        <title>The genome of the myxosporean Thelohanellus kitauei shows adaptations to nutrient acquisition within its fish host.</title>
        <authorList>
            <person name="Yang Y."/>
            <person name="Xiong J."/>
            <person name="Zhou Z."/>
            <person name="Huo F."/>
            <person name="Miao W."/>
            <person name="Ran C."/>
            <person name="Liu Y."/>
            <person name="Zhang J."/>
            <person name="Feng J."/>
            <person name="Wang M."/>
            <person name="Wang M."/>
            <person name="Wang L."/>
            <person name="Yao B."/>
        </authorList>
    </citation>
    <scope>NUCLEOTIDE SEQUENCE [LARGE SCALE GENOMIC DNA]</scope>
    <source>
        <strain evidence="1">Wuqing</strain>
    </source>
</reference>
<proteinExistence type="predicted"/>
<comment type="caution">
    <text evidence="1">The sequence shown here is derived from an EMBL/GenBank/DDBJ whole genome shotgun (WGS) entry which is preliminary data.</text>
</comment>
<organism evidence="1 2">
    <name type="scientific">Thelohanellus kitauei</name>
    <name type="common">Myxosporean</name>
    <dbReference type="NCBI Taxonomy" id="669202"/>
    <lineage>
        <taxon>Eukaryota</taxon>
        <taxon>Metazoa</taxon>
        <taxon>Cnidaria</taxon>
        <taxon>Myxozoa</taxon>
        <taxon>Myxosporea</taxon>
        <taxon>Bivalvulida</taxon>
        <taxon>Platysporina</taxon>
        <taxon>Myxobolidae</taxon>
        <taxon>Thelohanellus</taxon>
    </lineage>
</organism>
<evidence type="ECO:0000313" key="1">
    <source>
        <dbReference type="EMBL" id="KII67755.1"/>
    </source>
</evidence>